<feature type="compositionally biased region" description="Polar residues" evidence="1">
    <location>
        <begin position="22"/>
        <end position="31"/>
    </location>
</feature>
<feature type="region of interest" description="Disordered" evidence="1">
    <location>
        <begin position="107"/>
        <end position="137"/>
    </location>
</feature>
<evidence type="ECO:0000313" key="3">
    <source>
        <dbReference type="Proteomes" id="UP001605036"/>
    </source>
</evidence>
<evidence type="ECO:0000313" key="2">
    <source>
        <dbReference type="EMBL" id="KAL2650213.1"/>
    </source>
</evidence>
<dbReference type="Proteomes" id="UP001605036">
    <property type="component" value="Unassembled WGS sequence"/>
</dbReference>
<dbReference type="AlphaFoldDB" id="A0ABD1ZFJ7"/>
<sequence>METTEGGALVEDNRSSRVGERQGSQPRMQGATQTLLPFPGVAQPLETPKFHRIGSFRAKKRLVDQDVGAVQFVLSSMAEKLKLQIRELDGRQRGKAILLATQEEASRASREPVNEEEAMAQAWWEGAGEPGEPIGTE</sequence>
<feature type="compositionally biased region" description="Basic and acidic residues" evidence="1">
    <location>
        <begin position="11"/>
        <end position="20"/>
    </location>
</feature>
<feature type="region of interest" description="Disordered" evidence="1">
    <location>
        <begin position="1"/>
        <end position="31"/>
    </location>
</feature>
<organism evidence="2 3">
    <name type="scientific">Riccia fluitans</name>
    <dbReference type="NCBI Taxonomy" id="41844"/>
    <lineage>
        <taxon>Eukaryota</taxon>
        <taxon>Viridiplantae</taxon>
        <taxon>Streptophyta</taxon>
        <taxon>Embryophyta</taxon>
        <taxon>Marchantiophyta</taxon>
        <taxon>Marchantiopsida</taxon>
        <taxon>Marchantiidae</taxon>
        <taxon>Marchantiales</taxon>
        <taxon>Ricciaceae</taxon>
        <taxon>Riccia</taxon>
    </lineage>
</organism>
<proteinExistence type="predicted"/>
<evidence type="ECO:0000256" key="1">
    <source>
        <dbReference type="SAM" id="MobiDB-lite"/>
    </source>
</evidence>
<protein>
    <submittedName>
        <fullName evidence="2">Uncharacterized protein</fullName>
    </submittedName>
</protein>
<gene>
    <name evidence="2" type="ORF">R1flu_018341</name>
</gene>
<dbReference type="EMBL" id="JBHFFA010000001">
    <property type="protein sequence ID" value="KAL2650213.1"/>
    <property type="molecule type" value="Genomic_DNA"/>
</dbReference>
<comment type="caution">
    <text evidence="2">The sequence shown here is derived from an EMBL/GenBank/DDBJ whole genome shotgun (WGS) entry which is preliminary data.</text>
</comment>
<reference evidence="2 3" key="1">
    <citation type="submission" date="2024-09" db="EMBL/GenBank/DDBJ databases">
        <title>Chromosome-scale assembly of Riccia fluitans.</title>
        <authorList>
            <person name="Paukszto L."/>
            <person name="Sawicki J."/>
            <person name="Karawczyk K."/>
            <person name="Piernik-Szablinska J."/>
            <person name="Szczecinska M."/>
            <person name="Mazdziarz M."/>
        </authorList>
    </citation>
    <scope>NUCLEOTIDE SEQUENCE [LARGE SCALE GENOMIC DNA]</scope>
    <source>
        <strain evidence="2">Rf_01</strain>
        <tissue evidence="2">Aerial parts of the thallus</tissue>
    </source>
</reference>
<name>A0ABD1ZFJ7_9MARC</name>
<accession>A0ABD1ZFJ7</accession>
<keyword evidence="3" id="KW-1185">Reference proteome</keyword>